<dbReference type="EMBL" id="AACS02000009">
    <property type="protein sequence ID" value="EAU89289.2"/>
    <property type="molecule type" value="Genomic_DNA"/>
</dbReference>
<gene>
    <name evidence="1" type="ORF">CC1G_03554</name>
</gene>
<dbReference type="eggNOG" id="ENOG502S6KB">
    <property type="taxonomic scope" value="Eukaryota"/>
</dbReference>
<dbReference type="RefSeq" id="XP_001832540.2">
    <property type="nucleotide sequence ID" value="XM_001832488.2"/>
</dbReference>
<dbReference type="Proteomes" id="UP000001861">
    <property type="component" value="Unassembled WGS sequence"/>
</dbReference>
<dbReference type="GeneID" id="6009027"/>
<comment type="caution">
    <text evidence="1">The sequence shown here is derived from an EMBL/GenBank/DDBJ whole genome shotgun (WGS) entry which is preliminary data.</text>
</comment>
<organism evidence="1 2">
    <name type="scientific">Coprinopsis cinerea (strain Okayama-7 / 130 / ATCC MYA-4618 / FGSC 9003)</name>
    <name type="common">Inky cap fungus</name>
    <name type="synonym">Hormographiella aspergillata</name>
    <dbReference type="NCBI Taxonomy" id="240176"/>
    <lineage>
        <taxon>Eukaryota</taxon>
        <taxon>Fungi</taxon>
        <taxon>Dikarya</taxon>
        <taxon>Basidiomycota</taxon>
        <taxon>Agaricomycotina</taxon>
        <taxon>Agaricomycetes</taxon>
        <taxon>Agaricomycetidae</taxon>
        <taxon>Agaricales</taxon>
        <taxon>Agaricineae</taxon>
        <taxon>Psathyrellaceae</taxon>
        <taxon>Coprinopsis</taxon>
    </lineage>
</organism>
<dbReference type="HOGENOM" id="CLU_509979_0_0_1"/>
<dbReference type="AlphaFoldDB" id="A8NCJ6"/>
<protein>
    <submittedName>
        <fullName evidence="1">Uncharacterized protein</fullName>
    </submittedName>
</protein>
<dbReference type="Gene3D" id="3.30.559.10">
    <property type="entry name" value="Chloramphenicol acetyltransferase-like domain"/>
    <property type="match status" value="1"/>
</dbReference>
<evidence type="ECO:0000313" key="2">
    <source>
        <dbReference type="Proteomes" id="UP000001861"/>
    </source>
</evidence>
<keyword evidence="2" id="KW-1185">Reference proteome</keyword>
<reference evidence="1 2" key="1">
    <citation type="journal article" date="2010" name="Proc. Natl. Acad. Sci. U.S.A.">
        <title>Insights into evolution of multicellular fungi from the assembled chromosomes of the mushroom Coprinopsis cinerea (Coprinus cinereus).</title>
        <authorList>
            <person name="Stajich J.E."/>
            <person name="Wilke S.K."/>
            <person name="Ahren D."/>
            <person name="Au C.H."/>
            <person name="Birren B.W."/>
            <person name="Borodovsky M."/>
            <person name="Burns C."/>
            <person name="Canback B."/>
            <person name="Casselton L.A."/>
            <person name="Cheng C.K."/>
            <person name="Deng J."/>
            <person name="Dietrich F.S."/>
            <person name="Fargo D.C."/>
            <person name="Farman M.L."/>
            <person name="Gathman A.C."/>
            <person name="Goldberg J."/>
            <person name="Guigo R."/>
            <person name="Hoegger P.J."/>
            <person name="Hooker J.B."/>
            <person name="Huggins A."/>
            <person name="James T.Y."/>
            <person name="Kamada T."/>
            <person name="Kilaru S."/>
            <person name="Kodira C."/>
            <person name="Kues U."/>
            <person name="Kupfer D."/>
            <person name="Kwan H.S."/>
            <person name="Lomsadze A."/>
            <person name="Li W."/>
            <person name="Lilly W.W."/>
            <person name="Ma L.J."/>
            <person name="Mackey A.J."/>
            <person name="Manning G."/>
            <person name="Martin F."/>
            <person name="Muraguchi H."/>
            <person name="Natvig D.O."/>
            <person name="Palmerini H."/>
            <person name="Ramesh M.A."/>
            <person name="Rehmeyer C.J."/>
            <person name="Roe B.A."/>
            <person name="Shenoy N."/>
            <person name="Stanke M."/>
            <person name="Ter-Hovhannisyan V."/>
            <person name="Tunlid A."/>
            <person name="Velagapudi R."/>
            <person name="Vision T.J."/>
            <person name="Zeng Q."/>
            <person name="Zolan M.E."/>
            <person name="Pukkila P.J."/>
        </authorList>
    </citation>
    <scope>NUCLEOTIDE SEQUENCE [LARGE SCALE GENOMIC DNA]</scope>
    <source>
        <strain evidence="2">Okayama-7 / 130 / ATCC MYA-4618 / FGSC 9003</strain>
    </source>
</reference>
<dbReference type="OrthoDB" id="21502at2759"/>
<evidence type="ECO:0000313" key="1">
    <source>
        <dbReference type="EMBL" id="EAU89289.2"/>
    </source>
</evidence>
<dbReference type="InParanoid" id="A8NCJ6"/>
<accession>A8NCJ6</accession>
<name>A8NCJ6_COPC7</name>
<proteinExistence type="predicted"/>
<dbReference type="InterPro" id="IPR023213">
    <property type="entry name" value="CAT-like_dom_sf"/>
</dbReference>
<sequence>MGPKGTPVAGGSAEGKAATAVAESAPQNVALYPLTLFDKMAESSALGKSWVVEGLLDVEKLRCALDRIVAKWPMLAARVEVLVPRKRFQLRIPLGELPAGYKAYGLTSTTSDVPLSHYTKIPLPAFSEYLPEHLFIAPERMPLGDLQSFSDADAPLTHWHITHFKQEGAEYSCIGVHYSHGVFDGLGFAILTKALQAELLGREWEAPPLPKPGKNENPVEKVVEEAAREAKAKSGGKLPEWNNFACVGAWGIICFLCFHLWQKWRYGIGDYKIILPYKVHTGLVEKTRKELEESGVKDVRLTSGDVISAWVIKSLLGFGSSPRRTLGLNNIASFRSEWSDELALYPHNAYTGIPLPMLTFGDVAKLPIHELALIFAKSRAGSRVPDAVALWNLLDTADKKKVGAVIPEHSIAQESLSVSNVSIARFTDMDWSGAGGGRVVGYYRMWPNAQLKLVNMVGIAGRLTDGDLVITVVANRRRGERLRTEVEKLIERFQG</sequence>
<dbReference type="OMA" id="YCCRSIL"/>
<dbReference type="SUPFAM" id="SSF52777">
    <property type="entry name" value="CoA-dependent acyltransferases"/>
    <property type="match status" value="1"/>
</dbReference>
<dbReference type="KEGG" id="cci:CC1G_03554"/>
<dbReference type="STRING" id="240176.A8NCJ6"/>
<dbReference type="VEuPathDB" id="FungiDB:CC1G_03554"/>